<organism evidence="1 2">
    <name type="scientific">Exophiala sideris</name>
    <dbReference type="NCBI Taxonomy" id="1016849"/>
    <lineage>
        <taxon>Eukaryota</taxon>
        <taxon>Fungi</taxon>
        <taxon>Dikarya</taxon>
        <taxon>Ascomycota</taxon>
        <taxon>Pezizomycotina</taxon>
        <taxon>Eurotiomycetes</taxon>
        <taxon>Chaetothyriomycetidae</taxon>
        <taxon>Chaetothyriales</taxon>
        <taxon>Herpotrichiellaceae</taxon>
        <taxon>Exophiala</taxon>
    </lineage>
</organism>
<dbReference type="STRING" id="1016849.A0A0D1X6Y1"/>
<dbReference type="HOGENOM" id="CLU_1315431_0_0_1"/>
<name>A0A0D1X6Y1_9EURO</name>
<dbReference type="AlphaFoldDB" id="A0A0D1X6Y1"/>
<protein>
    <submittedName>
        <fullName evidence="1">Uncharacterized protein</fullName>
    </submittedName>
</protein>
<reference evidence="1 2" key="1">
    <citation type="submission" date="2015-01" db="EMBL/GenBank/DDBJ databases">
        <title>The Genome Sequence of Exophiala sideris CBS121828.</title>
        <authorList>
            <consortium name="The Broad Institute Genomics Platform"/>
            <person name="Cuomo C."/>
            <person name="de Hoog S."/>
            <person name="Gorbushina A."/>
            <person name="Stielow B."/>
            <person name="Teixiera M."/>
            <person name="Abouelleil A."/>
            <person name="Chapman S.B."/>
            <person name="Priest M."/>
            <person name="Young S.K."/>
            <person name="Wortman J."/>
            <person name="Nusbaum C."/>
            <person name="Birren B."/>
        </authorList>
    </citation>
    <scope>NUCLEOTIDE SEQUENCE [LARGE SCALE GENOMIC DNA]</scope>
    <source>
        <strain evidence="1 2">CBS 121828</strain>
    </source>
</reference>
<dbReference type="EMBL" id="KN846952">
    <property type="protein sequence ID" value="KIV83546.1"/>
    <property type="molecule type" value="Genomic_DNA"/>
</dbReference>
<proteinExistence type="predicted"/>
<evidence type="ECO:0000313" key="1">
    <source>
        <dbReference type="EMBL" id="KIV83546.1"/>
    </source>
</evidence>
<dbReference type="OrthoDB" id="4652505at2759"/>
<sequence>MGRNWLLFRRNLRTSSSAQLLVKWGGARLYDRYREAVWDGTLSLDRRSTIASIRPFGGILDVPEEVVEQTSPNEIRFQTRTSGDFDGVVISFAESSVLPSMITISGTLGGYVKVGDALEGNPHKTQPVFRLETTADEADKDGGKLVEIKGGADLFVSVEVVSDAPLPHDVNGAITVKGKGHGERQAVYFVGREWSGGKVITSPLFIEWR</sequence>
<accession>A0A0D1X6Y1</accession>
<gene>
    <name evidence="1" type="ORF">PV11_05565</name>
</gene>
<evidence type="ECO:0000313" key="2">
    <source>
        <dbReference type="Proteomes" id="UP000053599"/>
    </source>
</evidence>
<dbReference type="Proteomes" id="UP000053599">
    <property type="component" value="Unassembled WGS sequence"/>
</dbReference>